<organism evidence="1">
    <name type="scientific">Symploca sp. SIO1C4</name>
    <dbReference type="NCBI Taxonomy" id="2607765"/>
    <lineage>
        <taxon>Bacteria</taxon>
        <taxon>Bacillati</taxon>
        <taxon>Cyanobacteriota</taxon>
        <taxon>Cyanophyceae</taxon>
        <taxon>Coleofasciculales</taxon>
        <taxon>Coleofasciculaceae</taxon>
        <taxon>Symploca</taxon>
    </lineage>
</organism>
<evidence type="ECO:0000313" key="1">
    <source>
        <dbReference type="EMBL" id="NER28472.1"/>
    </source>
</evidence>
<comment type="caution">
    <text evidence="1">The sequence shown here is derived from an EMBL/GenBank/DDBJ whole genome shotgun (WGS) entry which is preliminary data.</text>
</comment>
<sequence length="111" mass="12534">MNITMVKKIKVNGYPCRKSANVLADLEKLGLMNQINQIVAADERQPSSHGLHLALQHEVKAAPFFIVENKDGSTNVYTAYTRFLKEVLEQQVSENEEVSEIMSQNPDLDFI</sequence>
<proteinExistence type="predicted"/>
<gene>
    <name evidence="1" type="ORF">F6J89_12770</name>
</gene>
<reference evidence="1" key="1">
    <citation type="submission" date="2019-11" db="EMBL/GenBank/DDBJ databases">
        <title>Genomic insights into an expanded diversity of filamentous marine cyanobacteria reveals the extraordinary biosynthetic potential of Moorea and Okeania.</title>
        <authorList>
            <person name="Ferreira Leao T."/>
            <person name="Wang M."/>
            <person name="Moss N."/>
            <person name="Da Silva R."/>
            <person name="Sanders J."/>
            <person name="Nurk S."/>
            <person name="Gurevich A."/>
            <person name="Humphrey G."/>
            <person name="Reher R."/>
            <person name="Zhu Q."/>
            <person name="Belda-Ferre P."/>
            <person name="Glukhov E."/>
            <person name="Rex R."/>
            <person name="Dorrestein P.C."/>
            <person name="Knight R."/>
            <person name="Pevzner P."/>
            <person name="Gerwick W.H."/>
            <person name="Gerwick L."/>
        </authorList>
    </citation>
    <scope>NUCLEOTIDE SEQUENCE</scope>
    <source>
        <strain evidence="1">SIO1C4</strain>
    </source>
</reference>
<accession>A0A6B3NCY8</accession>
<dbReference type="AlphaFoldDB" id="A0A6B3NCY8"/>
<name>A0A6B3NCY8_9CYAN</name>
<dbReference type="EMBL" id="JAAHFQ010000218">
    <property type="protein sequence ID" value="NER28472.1"/>
    <property type="molecule type" value="Genomic_DNA"/>
</dbReference>
<protein>
    <recommendedName>
        <fullName evidence="2">Glutaredoxin</fullName>
    </recommendedName>
</protein>
<evidence type="ECO:0008006" key="2">
    <source>
        <dbReference type="Google" id="ProtNLM"/>
    </source>
</evidence>